<accession>A0A7L4ZTM4</accession>
<dbReference type="RefSeq" id="WP_151077437.1">
    <property type="nucleotide sequence ID" value="NZ_CP047647.1"/>
</dbReference>
<evidence type="ECO:0000313" key="1">
    <source>
        <dbReference type="EMBL" id="KAA9339764.1"/>
    </source>
</evidence>
<evidence type="ECO:0000313" key="2">
    <source>
        <dbReference type="Proteomes" id="UP000326380"/>
    </source>
</evidence>
<organism evidence="1 2">
    <name type="scientific">Hymenobacter busanensis</name>
    <dbReference type="NCBI Taxonomy" id="2607656"/>
    <lineage>
        <taxon>Bacteria</taxon>
        <taxon>Pseudomonadati</taxon>
        <taxon>Bacteroidota</taxon>
        <taxon>Cytophagia</taxon>
        <taxon>Cytophagales</taxon>
        <taxon>Hymenobacteraceae</taxon>
        <taxon>Hymenobacter</taxon>
    </lineage>
</organism>
<gene>
    <name evidence="1" type="ORF">F0P96_03875</name>
</gene>
<keyword evidence="2" id="KW-1185">Reference proteome</keyword>
<reference evidence="1 2" key="1">
    <citation type="submission" date="2019-09" db="EMBL/GenBank/DDBJ databases">
        <title>Genome sequence of Hymenobacter sp. M3.</title>
        <authorList>
            <person name="Srinivasan S."/>
        </authorList>
    </citation>
    <scope>NUCLEOTIDE SEQUENCE [LARGE SCALE GENOMIC DNA]</scope>
    <source>
        <strain evidence="1 2">M3</strain>
    </source>
</reference>
<protein>
    <submittedName>
        <fullName evidence="1">Uncharacterized protein</fullName>
    </submittedName>
</protein>
<comment type="caution">
    <text evidence="1">The sequence shown here is derived from an EMBL/GenBank/DDBJ whole genome shotgun (WGS) entry which is preliminary data.</text>
</comment>
<dbReference type="EMBL" id="VTWU01000001">
    <property type="protein sequence ID" value="KAA9339764.1"/>
    <property type="molecule type" value="Genomic_DNA"/>
</dbReference>
<proteinExistence type="predicted"/>
<sequence length="283" mass="31416">MTTTDTTLPSASAGIRQKALIAGLNATVLYVLAYLLTTTAYQLATIRMARRLSIPLTWHLERVEFRITNPEWWRVAVLAVYSVGPLVCFLLGTAALLVFWYRARQQRGLLKQFLLWLALHCCNMFFGAMVADTFTQSGFWYIPSWLFLAGNVPNVIVAVVFGLIQVALGYFAAVLFLQSHDSISLMKYRNRAVLLVSTLLAPWVLGSVIVALLKWPALTLNEELHFATMVLLIGPLALAAANQLFEFTLPVPQKTRIAWELVGLLAAVLLLFRVVLGHGISLG</sequence>
<name>A0A7L4ZTM4_9BACT</name>
<dbReference type="Proteomes" id="UP000326380">
    <property type="component" value="Unassembled WGS sequence"/>
</dbReference>
<dbReference type="AlphaFoldDB" id="A0A7L4ZTM4"/>